<evidence type="ECO:0000313" key="1">
    <source>
        <dbReference type="EMBL" id="SQB34205.1"/>
    </source>
</evidence>
<proteinExistence type="predicted"/>
<dbReference type="InterPro" id="IPR015943">
    <property type="entry name" value="WD40/YVTN_repeat-like_dom_sf"/>
</dbReference>
<dbReference type="Proteomes" id="UP000250223">
    <property type="component" value="Unassembled WGS sequence"/>
</dbReference>
<gene>
    <name evidence="1" type="ORF">NCTC13028_01099</name>
</gene>
<dbReference type="Gene3D" id="2.130.10.10">
    <property type="entry name" value="YVTN repeat-like/Quinoprotein amine dehydrogenase"/>
    <property type="match status" value="2"/>
</dbReference>
<dbReference type="EMBL" id="UAWC01000007">
    <property type="protein sequence ID" value="SQB34205.1"/>
    <property type="molecule type" value="Genomic_DNA"/>
</dbReference>
<dbReference type="AlphaFoldDB" id="A0A2X2WDU6"/>
<dbReference type="InterPro" id="IPR011048">
    <property type="entry name" value="Haem_d1_sf"/>
</dbReference>
<accession>A0A2X2WDU6</accession>
<reference evidence="1 2" key="1">
    <citation type="submission" date="2018-06" db="EMBL/GenBank/DDBJ databases">
        <authorList>
            <consortium name="Pathogen Informatics"/>
            <person name="Doyle S."/>
        </authorList>
    </citation>
    <scope>NUCLEOTIDE SEQUENCE [LARGE SCALE GENOMIC DNA]</scope>
    <source>
        <strain evidence="1 2">NCTC13028</strain>
    </source>
</reference>
<dbReference type="RefSeq" id="WP_111921401.1">
    <property type="nucleotide sequence ID" value="NZ_JAHLNT010000032.1"/>
</dbReference>
<dbReference type="PANTHER" id="PTHR47197:SF3">
    <property type="entry name" value="DIHYDRO-HEME D1 DEHYDROGENASE"/>
    <property type="match status" value="1"/>
</dbReference>
<dbReference type="PANTHER" id="PTHR47197">
    <property type="entry name" value="PROTEIN NIRF"/>
    <property type="match status" value="1"/>
</dbReference>
<sequence length="471" mass="53969">MKDIEYKKHKRVYYVSDISNNTITVVDGEKNIITNVINTYCRPFKLSLYKNKYLYVGSDEDFIIVISTFNYSVRKLNIPNNGIIEIDDLNNRLYVSNCHEVLVYDIESEKKIANIQGFVAVESLKIDSLGKRLFVLDICSKEVRIYNTANFKLILSIKNVGVKPKCITISDDDKVLYIANQGGKDKKSGGISVVNIKNGNIIKIPFQPDSSITSLVLKSNILYAANKGLNRIELVDTNQNKIIYSIKTTLQEPQSLSLTPNKDKLIVTNRNYGQSGALDIIDTSSNCIINTILIKENNTEPYDIVVLDETTINEVEYFSAIVKRIFFTTEETMYLKDIVVVISENYRKSFVFKKVKIYDGFIVKGTERRIPIKNRPNFYRVKFTLRIPYRIKFKHNKKLKNIKKFIEEKKEVILFIPDANSSAKSEININTHCKVINNPILIKDVLSFSLEVFLVIKVVGEIQVKLPLKII</sequence>
<dbReference type="InterPro" id="IPR051200">
    <property type="entry name" value="Host-pathogen_enzymatic-act"/>
</dbReference>
<organism evidence="1 2">
    <name type="scientific">Clostridium cochlearium</name>
    <dbReference type="NCBI Taxonomy" id="1494"/>
    <lineage>
        <taxon>Bacteria</taxon>
        <taxon>Bacillati</taxon>
        <taxon>Bacillota</taxon>
        <taxon>Clostridia</taxon>
        <taxon>Eubacteriales</taxon>
        <taxon>Clostridiaceae</taxon>
        <taxon>Clostridium</taxon>
    </lineage>
</organism>
<dbReference type="SUPFAM" id="SSF51004">
    <property type="entry name" value="C-terminal (heme d1) domain of cytochrome cd1-nitrite reductase"/>
    <property type="match status" value="1"/>
</dbReference>
<evidence type="ECO:0000313" key="2">
    <source>
        <dbReference type="Proteomes" id="UP000250223"/>
    </source>
</evidence>
<name>A0A2X2WDU6_CLOCO</name>
<protein>
    <submittedName>
        <fullName evidence="1">40-residue YVTN family beta-propeller repeat-containing protein</fullName>
    </submittedName>
</protein>